<evidence type="ECO:0000313" key="5">
    <source>
        <dbReference type="Proteomes" id="UP000574133"/>
    </source>
</evidence>
<dbReference type="AlphaFoldDB" id="A0A841TGZ4"/>
<keyword evidence="2 3" id="KW-0472">Membrane</keyword>
<organism evidence="4 5">
    <name type="scientific">Cohnella lubricantis</name>
    <dbReference type="NCBI Taxonomy" id="2163172"/>
    <lineage>
        <taxon>Bacteria</taxon>
        <taxon>Bacillati</taxon>
        <taxon>Bacillota</taxon>
        <taxon>Bacilli</taxon>
        <taxon>Bacillales</taxon>
        <taxon>Paenibacillaceae</taxon>
        <taxon>Cohnella</taxon>
    </lineage>
</organism>
<evidence type="ECO:0000313" key="4">
    <source>
        <dbReference type="EMBL" id="MBB6678528.1"/>
    </source>
</evidence>
<gene>
    <name evidence="4" type="ORF">H4Q31_14650</name>
</gene>
<dbReference type="EMBL" id="JACJVN010000057">
    <property type="protein sequence ID" value="MBB6678528.1"/>
    <property type="molecule type" value="Genomic_DNA"/>
</dbReference>
<reference evidence="4 5" key="1">
    <citation type="submission" date="2020-08" db="EMBL/GenBank/DDBJ databases">
        <title>Cohnella phylogeny.</title>
        <authorList>
            <person name="Dunlap C."/>
        </authorList>
    </citation>
    <scope>NUCLEOTIDE SEQUENCE [LARGE SCALE GENOMIC DNA]</scope>
    <source>
        <strain evidence="4 5">DSM 103658</strain>
    </source>
</reference>
<evidence type="ECO:0000256" key="1">
    <source>
        <dbReference type="ARBA" id="ARBA00005278"/>
    </source>
</evidence>
<evidence type="ECO:0000256" key="3">
    <source>
        <dbReference type="SAM" id="Phobius"/>
    </source>
</evidence>
<feature type="transmembrane region" description="Helical" evidence="3">
    <location>
        <begin position="59"/>
        <end position="77"/>
    </location>
</feature>
<dbReference type="RefSeq" id="WP_185179798.1">
    <property type="nucleotide sequence ID" value="NZ_CBCSEP010000006.1"/>
</dbReference>
<feature type="transmembrane region" description="Helical" evidence="3">
    <location>
        <begin position="97"/>
        <end position="120"/>
    </location>
</feature>
<comment type="caution">
    <text evidence="4">The sequence shown here is derived from an EMBL/GenBank/DDBJ whole genome shotgun (WGS) entry which is preliminary data.</text>
</comment>
<evidence type="ECO:0000256" key="2">
    <source>
        <dbReference type="ARBA" id="ARBA00023136"/>
    </source>
</evidence>
<sequence>MNRYFYYSVMMCMLINTIIFESTGQLAKLLNGQKYSLFPVIMLSDRPDRTVLNLAQGKAVILLEGTPFAMIFPAVFYDFMSALDDLYMPFFVTRLLVFFRYVALFIAIAFPAIYISVISFNPDLFRVQMTLSLAGSRSSVPYPSYVEVLFMLLMTESTTAASTLLIR</sequence>
<accession>A0A841TGZ4</accession>
<dbReference type="PANTHER" id="PTHR22550:SF5">
    <property type="entry name" value="LEUCINE ZIPPER PROTEIN 4"/>
    <property type="match status" value="1"/>
</dbReference>
<dbReference type="GO" id="GO:0009847">
    <property type="term" value="P:spore germination"/>
    <property type="evidence" value="ECO:0007669"/>
    <property type="project" value="InterPro"/>
</dbReference>
<keyword evidence="5" id="KW-1185">Reference proteome</keyword>
<dbReference type="Pfam" id="PF03323">
    <property type="entry name" value="GerA"/>
    <property type="match status" value="1"/>
</dbReference>
<keyword evidence="3" id="KW-1133">Transmembrane helix</keyword>
<protein>
    <submittedName>
        <fullName evidence="4">Spore germination protein</fullName>
    </submittedName>
</protein>
<comment type="similarity">
    <text evidence="1">Belongs to the GerABKA family.</text>
</comment>
<dbReference type="PANTHER" id="PTHR22550">
    <property type="entry name" value="SPORE GERMINATION PROTEIN"/>
    <property type="match status" value="1"/>
</dbReference>
<dbReference type="InterPro" id="IPR050768">
    <property type="entry name" value="UPF0353/GerABKA_families"/>
</dbReference>
<dbReference type="InterPro" id="IPR004995">
    <property type="entry name" value="Spore_Ger"/>
</dbReference>
<name>A0A841TGZ4_9BACL</name>
<dbReference type="Proteomes" id="UP000574133">
    <property type="component" value="Unassembled WGS sequence"/>
</dbReference>
<dbReference type="GO" id="GO:0016020">
    <property type="term" value="C:membrane"/>
    <property type="evidence" value="ECO:0007669"/>
    <property type="project" value="InterPro"/>
</dbReference>
<proteinExistence type="inferred from homology"/>
<keyword evidence="3" id="KW-0812">Transmembrane</keyword>